<dbReference type="PANTHER" id="PTHR37383">
    <property type="entry name" value="OS01G0694200 PROTEIN"/>
    <property type="match status" value="1"/>
</dbReference>
<sequence length="457" mass="47793">MSALSSPLFLPISHLKFPPPATARAPPPPPPPPPSSSSSPPAATLVPAPSSSSAFLLLLRRRDGGGGGGGGEGEGESSRVVFLVSGPHRGGSQILLRFYVLQSSGGGGGDRFARARVVCKQKGLTFDPGLGVVFDNRHGVSIKISGSTNFFAMYSISSGKIWVFAVKGLGDGGAGGGGGDGGDLELMRCAVIECCKPVWSISFSFGLMVLGEENGVRVFNLMALVKGGSKRVRNLNSNGKLGNRRLPNGVTGSGIGGNLENARNVSLGGKNDKHPASVKQSTVKLKQEANDGSSCFVTLKSEDSADSTSMSTPVTSLKALYIQPLSPRSFIVLDSVGDLHLVCLPKSKAPTASDVNFHLKHMPHVMKVHHLTAFPDIAMSSGTIWIDDGYNTVHMMVGFDMEAANDANDGNQSRERLMQISVAQAIFTSEKIQSVISLASNAILILGQGSLYAYAVS</sequence>
<dbReference type="InParanoid" id="A0A059AEG7"/>
<dbReference type="AlphaFoldDB" id="A0A059AEG7"/>
<feature type="region of interest" description="Disordered" evidence="1">
    <location>
        <begin position="1"/>
        <end position="48"/>
    </location>
</feature>
<dbReference type="PANTHER" id="PTHR37383:SF1">
    <property type="entry name" value="OS01G0694200 PROTEIN"/>
    <property type="match status" value="1"/>
</dbReference>
<evidence type="ECO:0000256" key="1">
    <source>
        <dbReference type="SAM" id="MobiDB-lite"/>
    </source>
</evidence>
<dbReference type="eggNOG" id="ENOG502QVNT">
    <property type="taxonomic scope" value="Eukaryota"/>
</dbReference>
<reference evidence="2" key="1">
    <citation type="submission" date="2013-07" db="EMBL/GenBank/DDBJ databases">
        <title>The genome of Eucalyptus grandis.</title>
        <authorList>
            <person name="Schmutz J."/>
            <person name="Hayes R."/>
            <person name="Myburg A."/>
            <person name="Tuskan G."/>
            <person name="Grattapaglia D."/>
            <person name="Rokhsar D.S."/>
        </authorList>
    </citation>
    <scope>NUCLEOTIDE SEQUENCE</scope>
    <source>
        <tissue evidence="2">Leaf extractions</tissue>
    </source>
</reference>
<dbReference type="STRING" id="71139.A0A059AEG7"/>
<evidence type="ECO:0008006" key="3">
    <source>
        <dbReference type="Google" id="ProtNLM"/>
    </source>
</evidence>
<gene>
    <name evidence="2" type="ORF">EUGRSUZ_J01469</name>
</gene>
<protein>
    <recommendedName>
        <fullName evidence="3">Cleavage/polyadenylation specificity factor A subunit N-terminal domain-containing protein</fullName>
    </recommendedName>
</protein>
<evidence type="ECO:0000313" key="2">
    <source>
        <dbReference type="EMBL" id="KCW52031.1"/>
    </source>
</evidence>
<name>A0A059AEG7_EUCGR</name>
<dbReference type="EMBL" id="KK198762">
    <property type="protein sequence ID" value="KCW52031.1"/>
    <property type="molecule type" value="Genomic_DNA"/>
</dbReference>
<feature type="compositionally biased region" description="Low complexity" evidence="1">
    <location>
        <begin position="36"/>
        <end position="48"/>
    </location>
</feature>
<dbReference type="Gramene" id="KCW52031">
    <property type="protein sequence ID" value="KCW52031"/>
    <property type="gene ID" value="EUGRSUZ_J01469"/>
</dbReference>
<organism evidence="2">
    <name type="scientific">Eucalyptus grandis</name>
    <name type="common">Flooded gum</name>
    <dbReference type="NCBI Taxonomy" id="71139"/>
    <lineage>
        <taxon>Eukaryota</taxon>
        <taxon>Viridiplantae</taxon>
        <taxon>Streptophyta</taxon>
        <taxon>Embryophyta</taxon>
        <taxon>Tracheophyta</taxon>
        <taxon>Spermatophyta</taxon>
        <taxon>Magnoliopsida</taxon>
        <taxon>eudicotyledons</taxon>
        <taxon>Gunneridae</taxon>
        <taxon>Pentapetalae</taxon>
        <taxon>rosids</taxon>
        <taxon>malvids</taxon>
        <taxon>Myrtales</taxon>
        <taxon>Myrtaceae</taxon>
        <taxon>Myrtoideae</taxon>
        <taxon>Eucalypteae</taxon>
        <taxon>Eucalyptus</taxon>
    </lineage>
</organism>
<accession>A0A059AEG7</accession>
<proteinExistence type="predicted"/>
<dbReference type="OMA" id="DNAMKVQ"/>
<feature type="compositionally biased region" description="Pro residues" evidence="1">
    <location>
        <begin position="17"/>
        <end position="35"/>
    </location>
</feature>